<dbReference type="Pfam" id="PF00970">
    <property type="entry name" value="FAD_binding_6"/>
    <property type="match status" value="1"/>
</dbReference>
<dbReference type="InterPro" id="IPR012675">
    <property type="entry name" value="Beta-grasp_dom_sf"/>
</dbReference>
<organism evidence="11 12">
    <name type="scientific">Pinibacter soli</name>
    <dbReference type="NCBI Taxonomy" id="3044211"/>
    <lineage>
        <taxon>Bacteria</taxon>
        <taxon>Pseudomonadati</taxon>
        <taxon>Bacteroidota</taxon>
        <taxon>Chitinophagia</taxon>
        <taxon>Chitinophagales</taxon>
        <taxon>Chitinophagaceae</taxon>
        <taxon>Pinibacter</taxon>
    </lineage>
</organism>
<accession>A0ABT6RJ10</accession>
<dbReference type="InterPro" id="IPR050415">
    <property type="entry name" value="MRET"/>
</dbReference>
<keyword evidence="4" id="KW-0479">Metal-binding</keyword>
<evidence type="ECO:0000259" key="10">
    <source>
        <dbReference type="PROSITE" id="PS51384"/>
    </source>
</evidence>
<feature type="domain" description="FAD-binding FR-type" evidence="10">
    <location>
        <begin position="3"/>
        <end position="106"/>
    </location>
</feature>
<dbReference type="SUPFAM" id="SSF54292">
    <property type="entry name" value="2Fe-2S ferredoxin-like"/>
    <property type="match status" value="1"/>
</dbReference>
<dbReference type="InterPro" id="IPR006058">
    <property type="entry name" value="2Fe2S_fd_BS"/>
</dbReference>
<comment type="cofactor">
    <cofactor evidence="1">
        <name>FAD</name>
        <dbReference type="ChEBI" id="CHEBI:57692"/>
    </cofactor>
</comment>
<dbReference type="CDD" id="cd06214">
    <property type="entry name" value="PA_degradation_oxidoreductase_like"/>
    <property type="match status" value="1"/>
</dbReference>
<proteinExistence type="predicted"/>
<keyword evidence="2" id="KW-0285">Flavoprotein</keyword>
<evidence type="ECO:0000256" key="8">
    <source>
        <dbReference type="ARBA" id="ARBA00023014"/>
    </source>
</evidence>
<dbReference type="EMBL" id="JASBRG010000007">
    <property type="protein sequence ID" value="MDI3322555.1"/>
    <property type="molecule type" value="Genomic_DNA"/>
</dbReference>
<gene>
    <name evidence="11" type="ORF">QJ048_22390</name>
</gene>
<evidence type="ECO:0000256" key="5">
    <source>
        <dbReference type="ARBA" id="ARBA00022827"/>
    </source>
</evidence>
<sequence>MTTPYIHLKIADIIEETNQSKTFVLAPLAEKQIEYKAGQFLTFVFSKHDMEERRSFSISSTPLLKEPLSITVKRLDNGEYSRKLIDNSSVGDELITIGPSGFFTLPDNISSYNQIFFFAAGSGITPVLPLIKTLLHSNANLKIVLIYSNQSVADTIFYKTLQGLAAKFPDKFTIEFLFSDAQNLGRARLSKWLLEVLLKEYSTCPYSETLFYLCGPFDYMRMATIQLLNEGVPAANIHKENFTTFKIETKELPPDTLPHMISIEANGRVYDLVSQYPQTILQAAKKADITLPYSCEAGRCGTCSATCISGKVWMSYNEVLMDNEIAKGRVLTCVGYPVGGDVILKF</sequence>
<protein>
    <submittedName>
        <fullName evidence="11">Ferredoxin--NADP reductase</fullName>
    </submittedName>
</protein>
<dbReference type="Proteomes" id="UP001226434">
    <property type="component" value="Unassembled WGS sequence"/>
</dbReference>
<dbReference type="PROSITE" id="PS00197">
    <property type="entry name" value="2FE2S_FER_1"/>
    <property type="match status" value="1"/>
</dbReference>
<keyword evidence="8" id="KW-0411">Iron-sulfur</keyword>
<dbReference type="PROSITE" id="PS51085">
    <property type="entry name" value="2FE2S_FER_2"/>
    <property type="match status" value="1"/>
</dbReference>
<evidence type="ECO:0000256" key="6">
    <source>
        <dbReference type="ARBA" id="ARBA00023002"/>
    </source>
</evidence>
<dbReference type="Gene3D" id="3.40.50.80">
    <property type="entry name" value="Nucleotide-binding domain of ferredoxin-NADP reductase (FNR) module"/>
    <property type="match status" value="1"/>
</dbReference>
<evidence type="ECO:0000256" key="3">
    <source>
        <dbReference type="ARBA" id="ARBA00022714"/>
    </source>
</evidence>
<evidence type="ECO:0000256" key="2">
    <source>
        <dbReference type="ARBA" id="ARBA00022630"/>
    </source>
</evidence>
<dbReference type="InterPro" id="IPR017938">
    <property type="entry name" value="Riboflavin_synthase-like_b-brl"/>
</dbReference>
<keyword evidence="7" id="KW-0408">Iron</keyword>
<comment type="caution">
    <text evidence="11">The sequence shown here is derived from an EMBL/GenBank/DDBJ whole genome shotgun (WGS) entry which is preliminary data.</text>
</comment>
<dbReference type="InterPro" id="IPR008333">
    <property type="entry name" value="Cbr1-like_FAD-bd_dom"/>
</dbReference>
<dbReference type="PANTHER" id="PTHR47354">
    <property type="entry name" value="NADH OXIDOREDUCTASE HCR"/>
    <property type="match status" value="1"/>
</dbReference>
<dbReference type="Pfam" id="PF00175">
    <property type="entry name" value="NAD_binding_1"/>
    <property type="match status" value="1"/>
</dbReference>
<dbReference type="PRINTS" id="PR00410">
    <property type="entry name" value="PHEHYDRXLASE"/>
</dbReference>
<keyword evidence="6" id="KW-0560">Oxidoreductase</keyword>
<dbReference type="PANTHER" id="PTHR47354:SF8">
    <property type="entry name" value="1,2-PHENYLACETYL-COA EPOXIDASE, SUBUNIT E"/>
    <property type="match status" value="1"/>
</dbReference>
<dbReference type="InterPro" id="IPR039261">
    <property type="entry name" value="FNR_nucleotide-bd"/>
</dbReference>
<dbReference type="CDD" id="cd00207">
    <property type="entry name" value="fer2"/>
    <property type="match status" value="1"/>
</dbReference>
<dbReference type="InterPro" id="IPR017927">
    <property type="entry name" value="FAD-bd_FR_type"/>
</dbReference>
<dbReference type="Gene3D" id="2.40.30.10">
    <property type="entry name" value="Translation factors"/>
    <property type="match status" value="1"/>
</dbReference>
<dbReference type="Pfam" id="PF00111">
    <property type="entry name" value="Fer2"/>
    <property type="match status" value="1"/>
</dbReference>
<reference evidence="11 12" key="1">
    <citation type="submission" date="2023-05" db="EMBL/GenBank/DDBJ databases">
        <title>Genome sequence of Pinibacter sp. MAH-24.</title>
        <authorList>
            <person name="Huq M.A."/>
        </authorList>
    </citation>
    <scope>NUCLEOTIDE SEQUENCE [LARGE SCALE GENOMIC DNA]</scope>
    <source>
        <strain evidence="11 12">MAH-24</strain>
    </source>
</reference>
<evidence type="ECO:0000313" key="12">
    <source>
        <dbReference type="Proteomes" id="UP001226434"/>
    </source>
</evidence>
<dbReference type="Gene3D" id="3.10.20.30">
    <property type="match status" value="1"/>
</dbReference>
<keyword evidence="12" id="KW-1185">Reference proteome</keyword>
<dbReference type="InterPro" id="IPR001041">
    <property type="entry name" value="2Fe-2S_ferredoxin-type"/>
</dbReference>
<feature type="domain" description="2Fe-2S ferredoxin-type" evidence="9">
    <location>
        <begin position="259"/>
        <end position="346"/>
    </location>
</feature>
<evidence type="ECO:0000256" key="1">
    <source>
        <dbReference type="ARBA" id="ARBA00001974"/>
    </source>
</evidence>
<dbReference type="SUPFAM" id="SSF52343">
    <property type="entry name" value="Ferredoxin reductase-like, C-terminal NADP-linked domain"/>
    <property type="match status" value="1"/>
</dbReference>
<evidence type="ECO:0000256" key="7">
    <source>
        <dbReference type="ARBA" id="ARBA00023004"/>
    </source>
</evidence>
<keyword evidence="5" id="KW-0274">FAD</keyword>
<dbReference type="PROSITE" id="PS51384">
    <property type="entry name" value="FAD_FR"/>
    <property type="match status" value="1"/>
</dbReference>
<keyword evidence="3" id="KW-0001">2Fe-2S</keyword>
<evidence type="ECO:0000313" key="11">
    <source>
        <dbReference type="EMBL" id="MDI3322555.1"/>
    </source>
</evidence>
<name>A0ABT6RJ10_9BACT</name>
<dbReference type="SUPFAM" id="SSF63380">
    <property type="entry name" value="Riboflavin synthase domain-like"/>
    <property type="match status" value="1"/>
</dbReference>
<dbReference type="InterPro" id="IPR036010">
    <property type="entry name" value="2Fe-2S_ferredoxin-like_sf"/>
</dbReference>
<evidence type="ECO:0000259" key="9">
    <source>
        <dbReference type="PROSITE" id="PS51085"/>
    </source>
</evidence>
<evidence type="ECO:0000256" key="4">
    <source>
        <dbReference type="ARBA" id="ARBA00022723"/>
    </source>
</evidence>
<dbReference type="InterPro" id="IPR001433">
    <property type="entry name" value="OxRdtase_FAD/NAD-bd"/>
</dbReference>
<dbReference type="RefSeq" id="WP_282336675.1">
    <property type="nucleotide sequence ID" value="NZ_JASBRG010000007.1"/>
</dbReference>